<dbReference type="SUPFAM" id="SSF53474">
    <property type="entry name" value="alpha/beta-Hydrolases"/>
    <property type="match status" value="1"/>
</dbReference>
<evidence type="ECO:0000313" key="5">
    <source>
        <dbReference type="Proteomes" id="UP000317093"/>
    </source>
</evidence>
<dbReference type="InterPro" id="IPR000073">
    <property type="entry name" value="AB_hydrolase_1"/>
</dbReference>
<reference evidence="4 5" key="1">
    <citation type="submission" date="2019-02" db="EMBL/GenBank/DDBJ databases">
        <title>Deep-cultivation of Planctomycetes and their phenomic and genomic characterization uncovers novel biology.</title>
        <authorList>
            <person name="Wiegand S."/>
            <person name="Jogler M."/>
            <person name="Boedeker C."/>
            <person name="Pinto D."/>
            <person name="Vollmers J."/>
            <person name="Rivas-Marin E."/>
            <person name="Kohn T."/>
            <person name="Peeters S.H."/>
            <person name="Heuer A."/>
            <person name="Rast P."/>
            <person name="Oberbeckmann S."/>
            <person name="Bunk B."/>
            <person name="Jeske O."/>
            <person name="Meyerdierks A."/>
            <person name="Storesund J.E."/>
            <person name="Kallscheuer N."/>
            <person name="Luecker S."/>
            <person name="Lage O.M."/>
            <person name="Pohl T."/>
            <person name="Merkel B.J."/>
            <person name="Hornburger P."/>
            <person name="Mueller R.-W."/>
            <person name="Bruemmer F."/>
            <person name="Labrenz M."/>
            <person name="Spormann A.M."/>
            <person name="Op den Camp H."/>
            <person name="Overmann J."/>
            <person name="Amann R."/>
            <person name="Jetten M.S.M."/>
            <person name="Mascher T."/>
            <person name="Medema M.H."/>
            <person name="Devos D.P."/>
            <person name="Kaster A.-K."/>
            <person name="Ovreas L."/>
            <person name="Rohde M."/>
            <person name="Galperin M.Y."/>
            <person name="Jogler C."/>
        </authorList>
    </citation>
    <scope>NUCLEOTIDE SEQUENCE [LARGE SCALE GENOMIC DNA]</scope>
    <source>
        <strain evidence="4 5">Pan216</strain>
    </source>
</reference>
<proteinExistence type="predicted"/>
<protein>
    <submittedName>
        <fullName evidence="4">Alpha/beta hydrolase family protein</fullName>
    </submittedName>
</protein>
<accession>A0A518B0Q4</accession>
<evidence type="ECO:0000259" key="3">
    <source>
        <dbReference type="Pfam" id="PF00561"/>
    </source>
</evidence>
<evidence type="ECO:0000256" key="2">
    <source>
        <dbReference type="ARBA" id="ARBA00023098"/>
    </source>
</evidence>
<name>A0A518B0Q4_9BACT</name>
<dbReference type="Gene3D" id="3.40.50.1820">
    <property type="entry name" value="alpha/beta hydrolase"/>
    <property type="match status" value="1"/>
</dbReference>
<keyword evidence="2" id="KW-0443">Lipid metabolism</keyword>
<dbReference type="RefSeq" id="WP_145256489.1">
    <property type="nucleotide sequence ID" value="NZ_CP036279.1"/>
</dbReference>
<dbReference type="GO" id="GO:0016787">
    <property type="term" value="F:hydrolase activity"/>
    <property type="evidence" value="ECO:0007669"/>
    <property type="project" value="UniProtKB-KW"/>
</dbReference>
<evidence type="ECO:0000313" key="4">
    <source>
        <dbReference type="EMBL" id="QDU60522.1"/>
    </source>
</evidence>
<sequence length="418" mass="45753">MKTWTIWIGAASLVAVMSLPSLGQDWRDRARGLFRGATNRFVAPRQATQRSGDPQPQNVAANEIRIERHMTRASDGWKLVATRYQVPGKLVAGRMPVILCHGFGYNGRFFDMREDASLARYLAQAGFDVWAVDLRGSGLSSKWAPTAAGGATALLDRVIPTGAEVPAQGFGSLDFKYANWTMDDHVDKDVPALIDLVKQKTGAPQVAWVGHSMGGNVMLAYLSKYGNNGSVGRLATVGSQVTMPNGQLMIEFLIELFTRRQGQLFGNQLDAQDALDSVNSIFFNEANTDPIIQKALSTGGVAYDMPSINLIKQYRLFADQGKLTSENRQVDYSSGLSKIQIPTLVMAGSVDQVAPPRTQRELLERISSNDKTLVFLGRHRGMGAEYGHSDSLVGLQSSREVYPLLSSWLAGQRVQADR</sequence>
<dbReference type="Pfam" id="PF00561">
    <property type="entry name" value="Abhydrolase_1"/>
    <property type="match status" value="1"/>
</dbReference>
<dbReference type="GO" id="GO:0016042">
    <property type="term" value="P:lipid catabolic process"/>
    <property type="evidence" value="ECO:0007669"/>
    <property type="project" value="UniProtKB-KW"/>
</dbReference>
<dbReference type="EMBL" id="CP036279">
    <property type="protein sequence ID" value="QDU60522.1"/>
    <property type="molecule type" value="Genomic_DNA"/>
</dbReference>
<dbReference type="OrthoDB" id="282214at2"/>
<organism evidence="4 5">
    <name type="scientific">Kolteria novifilia</name>
    <dbReference type="NCBI Taxonomy" id="2527975"/>
    <lineage>
        <taxon>Bacteria</taxon>
        <taxon>Pseudomonadati</taxon>
        <taxon>Planctomycetota</taxon>
        <taxon>Planctomycetia</taxon>
        <taxon>Kolteriales</taxon>
        <taxon>Kolteriaceae</taxon>
        <taxon>Kolteria</taxon>
    </lineage>
</organism>
<keyword evidence="5" id="KW-1185">Reference proteome</keyword>
<dbReference type="AlphaFoldDB" id="A0A518B0Q4"/>
<keyword evidence="1" id="KW-0442">Lipid degradation</keyword>
<dbReference type="KEGG" id="knv:Pan216_13640"/>
<evidence type="ECO:0000256" key="1">
    <source>
        <dbReference type="ARBA" id="ARBA00022963"/>
    </source>
</evidence>
<gene>
    <name evidence="4" type="ORF">Pan216_13640</name>
</gene>
<dbReference type="Proteomes" id="UP000317093">
    <property type="component" value="Chromosome"/>
</dbReference>
<dbReference type="PANTHER" id="PTHR11005">
    <property type="entry name" value="LYSOSOMAL ACID LIPASE-RELATED"/>
    <property type="match status" value="1"/>
</dbReference>
<dbReference type="InterPro" id="IPR029058">
    <property type="entry name" value="AB_hydrolase_fold"/>
</dbReference>
<feature type="domain" description="AB hydrolase-1" evidence="3">
    <location>
        <begin position="96"/>
        <end position="374"/>
    </location>
</feature>
<keyword evidence="4" id="KW-0378">Hydrolase</keyword>